<protein>
    <recommendedName>
        <fullName evidence="5">Peptidase</fullName>
    </recommendedName>
</protein>
<feature type="compositionally biased region" description="Low complexity" evidence="1">
    <location>
        <begin position="363"/>
        <end position="380"/>
    </location>
</feature>
<keyword evidence="2" id="KW-0812">Transmembrane</keyword>
<sequence length="437" mass="42907">MGVTVPFGLASGAGSARVAGGTAEQAGYAAGFMVRTLAGNEDHYNYPGGESFDGGNTVDAILGLDGAGLGRTEADAAFAYLRKNVGGYIGTDYSSLYAGPTGKVLVAVVAHGGDPRDVGPKHVDLLAQLQSSLGAAEPGRYSDLPVTGCGYDPCDYSNTIGQALDIIGVGRATGSAPKEAVDYLLAQQCTDGGFRGELAAAGGACTSDLDATAFAAQAVTGLRGADDAAATRALAFLAGKQAANGGFLNGDGQYNANTAGVAAQAFAAGGRRAELALAQGFLASLQLDCRADESLRGGVAFTAADRAILTSTPTTDKQKTAFDDAVDRALRATPQATLGLAGGDLLGVSVDGASTAVPAEDCPTAPTSTTSTATTSTAPAGSTTAAAAPVATPAASAAPGALAFTGADVALTALLGLVLLLLGAAALVLARRKGAHA</sequence>
<dbReference type="Proteomes" id="UP001500556">
    <property type="component" value="Unassembled WGS sequence"/>
</dbReference>
<keyword evidence="2" id="KW-0472">Membrane</keyword>
<gene>
    <name evidence="3" type="ORF">GCM10025782_35130</name>
</gene>
<evidence type="ECO:0000313" key="4">
    <source>
        <dbReference type="Proteomes" id="UP001500556"/>
    </source>
</evidence>
<organism evidence="3 4">
    <name type="scientific">Pedococcus ginsenosidimutans</name>
    <dbReference type="NCBI Taxonomy" id="490570"/>
    <lineage>
        <taxon>Bacteria</taxon>
        <taxon>Bacillati</taxon>
        <taxon>Actinomycetota</taxon>
        <taxon>Actinomycetes</taxon>
        <taxon>Micrococcales</taxon>
        <taxon>Intrasporangiaceae</taxon>
        <taxon>Pedococcus</taxon>
    </lineage>
</organism>
<dbReference type="InterPro" id="IPR008930">
    <property type="entry name" value="Terpenoid_cyclase/PrenylTrfase"/>
</dbReference>
<keyword evidence="2" id="KW-1133">Transmembrane helix</keyword>
<evidence type="ECO:0000256" key="1">
    <source>
        <dbReference type="SAM" id="MobiDB-lite"/>
    </source>
</evidence>
<feature type="transmembrane region" description="Helical" evidence="2">
    <location>
        <begin position="409"/>
        <end position="430"/>
    </location>
</feature>
<evidence type="ECO:0000313" key="3">
    <source>
        <dbReference type="EMBL" id="GAA4732775.1"/>
    </source>
</evidence>
<dbReference type="SUPFAM" id="SSF48239">
    <property type="entry name" value="Terpenoid cyclases/Protein prenyltransferases"/>
    <property type="match status" value="1"/>
</dbReference>
<feature type="region of interest" description="Disordered" evidence="1">
    <location>
        <begin position="359"/>
        <end position="380"/>
    </location>
</feature>
<accession>A0ABP8YLS5</accession>
<name>A0ABP8YLS5_9MICO</name>
<dbReference type="EMBL" id="BAABLO010000013">
    <property type="protein sequence ID" value="GAA4732775.1"/>
    <property type="molecule type" value="Genomic_DNA"/>
</dbReference>
<reference evidence="4" key="1">
    <citation type="journal article" date="2019" name="Int. J. Syst. Evol. Microbiol.">
        <title>The Global Catalogue of Microorganisms (GCM) 10K type strain sequencing project: providing services to taxonomists for standard genome sequencing and annotation.</title>
        <authorList>
            <consortium name="The Broad Institute Genomics Platform"/>
            <consortium name="The Broad Institute Genome Sequencing Center for Infectious Disease"/>
            <person name="Wu L."/>
            <person name="Ma J."/>
        </authorList>
    </citation>
    <scope>NUCLEOTIDE SEQUENCE [LARGE SCALE GENOMIC DNA]</scope>
    <source>
        <strain evidence="4">JCM 18961</strain>
    </source>
</reference>
<dbReference type="Gene3D" id="1.50.10.20">
    <property type="match status" value="1"/>
</dbReference>
<evidence type="ECO:0008006" key="5">
    <source>
        <dbReference type="Google" id="ProtNLM"/>
    </source>
</evidence>
<keyword evidence="4" id="KW-1185">Reference proteome</keyword>
<proteinExistence type="predicted"/>
<comment type="caution">
    <text evidence="3">The sequence shown here is derived from an EMBL/GenBank/DDBJ whole genome shotgun (WGS) entry which is preliminary data.</text>
</comment>
<evidence type="ECO:0000256" key="2">
    <source>
        <dbReference type="SAM" id="Phobius"/>
    </source>
</evidence>